<proteinExistence type="predicted"/>
<feature type="signal peptide" evidence="1">
    <location>
        <begin position="1"/>
        <end position="19"/>
    </location>
</feature>
<evidence type="ECO:0000313" key="3">
    <source>
        <dbReference type="Proteomes" id="UP000799778"/>
    </source>
</evidence>
<evidence type="ECO:0000313" key="2">
    <source>
        <dbReference type="EMBL" id="KAF2009139.1"/>
    </source>
</evidence>
<sequence length="212" mass="24560">MRRISVTVLPLLVLPGVLSATLRNATSNNQVPPVFNDTTSLSIKGSFHADSSLEYSADVELNITKRAYPREGQRRCRPWYPIEIERFTIEGGWNVDQACPDEYWCYATETTIRCRRLEWKTRCSMFDPTWIEFNTGDKWLDWNRCRNGERCYMLNGVGSCKLSGGKFKVHTNRWSARDTLDKTTKEDWDHSEADNVENSNTTAIDIRDKTFD</sequence>
<reference evidence="2" key="1">
    <citation type="journal article" date="2020" name="Stud. Mycol.">
        <title>101 Dothideomycetes genomes: a test case for predicting lifestyles and emergence of pathogens.</title>
        <authorList>
            <person name="Haridas S."/>
            <person name="Albert R."/>
            <person name="Binder M."/>
            <person name="Bloem J."/>
            <person name="Labutti K."/>
            <person name="Salamov A."/>
            <person name="Andreopoulos B."/>
            <person name="Baker S."/>
            <person name="Barry K."/>
            <person name="Bills G."/>
            <person name="Bluhm B."/>
            <person name="Cannon C."/>
            <person name="Castanera R."/>
            <person name="Culley D."/>
            <person name="Daum C."/>
            <person name="Ezra D."/>
            <person name="Gonzalez J."/>
            <person name="Henrissat B."/>
            <person name="Kuo A."/>
            <person name="Liang C."/>
            <person name="Lipzen A."/>
            <person name="Lutzoni F."/>
            <person name="Magnuson J."/>
            <person name="Mondo S."/>
            <person name="Nolan M."/>
            <person name="Ohm R."/>
            <person name="Pangilinan J."/>
            <person name="Park H.-J."/>
            <person name="Ramirez L."/>
            <person name="Alfaro M."/>
            <person name="Sun H."/>
            <person name="Tritt A."/>
            <person name="Yoshinaga Y."/>
            <person name="Zwiers L.-H."/>
            <person name="Turgeon B."/>
            <person name="Goodwin S."/>
            <person name="Spatafora J."/>
            <person name="Crous P."/>
            <person name="Grigoriev I."/>
        </authorList>
    </citation>
    <scope>NUCLEOTIDE SEQUENCE</scope>
    <source>
        <strain evidence="2">CBS 175.79</strain>
    </source>
</reference>
<evidence type="ECO:0000256" key="1">
    <source>
        <dbReference type="SAM" id="SignalP"/>
    </source>
</evidence>
<dbReference type="AlphaFoldDB" id="A0A6A5X8B6"/>
<accession>A0A6A5X8B6</accession>
<dbReference type="RefSeq" id="XP_033377478.1">
    <property type="nucleotide sequence ID" value="XM_033531388.1"/>
</dbReference>
<name>A0A6A5X8B6_9PLEO</name>
<dbReference type="Proteomes" id="UP000799778">
    <property type="component" value="Unassembled WGS sequence"/>
</dbReference>
<feature type="chain" id="PRO_5025446575" evidence="1">
    <location>
        <begin position="20"/>
        <end position="212"/>
    </location>
</feature>
<organism evidence="2 3">
    <name type="scientific">Aaosphaeria arxii CBS 175.79</name>
    <dbReference type="NCBI Taxonomy" id="1450172"/>
    <lineage>
        <taxon>Eukaryota</taxon>
        <taxon>Fungi</taxon>
        <taxon>Dikarya</taxon>
        <taxon>Ascomycota</taxon>
        <taxon>Pezizomycotina</taxon>
        <taxon>Dothideomycetes</taxon>
        <taxon>Pleosporomycetidae</taxon>
        <taxon>Pleosporales</taxon>
        <taxon>Pleosporales incertae sedis</taxon>
        <taxon>Aaosphaeria</taxon>
    </lineage>
</organism>
<protein>
    <submittedName>
        <fullName evidence="2">Uncharacterized protein</fullName>
    </submittedName>
</protein>
<gene>
    <name evidence="2" type="ORF">BU24DRAFT_455695</name>
</gene>
<dbReference type="GeneID" id="54288785"/>
<keyword evidence="3" id="KW-1185">Reference proteome</keyword>
<keyword evidence="1" id="KW-0732">Signal</keyword>
<dbReference type="EMBL" id="ML978079">
    <property type="protein sequence ID" value="KAF2009139.1"/>
    <property type="molecule type" value="Genomic_DNA"/>
</dbReference>